<evidence type="ECO:0000256" key="1">
    <source>
        <dbReference type="ARBA" id="ARBA00002777"/>
    </source>
</evidence>
<dbReference type="GO" id="GO:0003871">
    <property type="term" value="F:5-methyltetrahydropteroyltriglutamate-homocysteine S-methyltransferase activity"/>
    <property type="evidence" value="ECO:0007669"/>
    <property type="project" value="UniProtKB-EC"/>
</dbReference>
<reference evidence="13 14" key="1">
    <citation type="journal article" date="2024" name="Int. J. Syst. Evol. Microbiol.">
        <title>Paenibacillus hexagrammi sp. nov., a novel bacterium isolated from the gut content of Hexagrammos agrammus.</title>
        <authorList>
            <person name="Jung H.K."/>
            <person name="Kim D.G."/>
            <person name="Zin H."/>
            <person name="Park J."/>
            <person name="Jung H."/>
            <person name="Kim Y.O."/>
            <person name="Kong H.J."/>
            <person name="Kim J.W."/>
            <person name="Kim Y.S."/>
        </authorList>
    </citation>
    <scope>NUCLEOTIDE SEQUENCE [LARGE SCALE GENOMIC DNA]</scope>
    <source>
        <strain evidence="13 14">YPD9-1</strain>
    </source>
</reference>
<keyword evidence="7 10" id="KW-0479">Metal-binding</keyword>
<evidence type="ECO:0000256" key="2">
    <source>
        <dbReference type="ARBA" id="ARBA00004681"/>
    </source>
</evidence>
<evidence type="ECO:0000259" key="12">
    <source>
        <dbReference type="Pfam" id="PF08267"/>
    </source>
</evidence>
<evidence type="ECO:0000259" key="11">
    <source>
        <dbReference type="Pfam" id="PF01717"/>
    </source>
</evidence>
<dbReference type="EMBL" id="CP090978">
    <property type="protein sequence ID" value="UJF35752.1"/>
    <property type="molecule type" value="Genomic_DNA"/>
</dbReference>
<feature type="active site" description="Proton donor" evidence="10">
    <location>
        <position position="698"/>
    </location>
</feature>
<feature type="domain" description="Cobalamin-independent methionine synthase MetE C-terminal/archaeal" evidence="11">
    <location>
        <begin position="430"/>
        <end position="752"/>
    </location>
</feature>
<protein>
    <recommendedName>
        <fullName evidence="10">5-methyltetrahydropteroyltriglutamate--homocysteine methyltransferase</fullName>
        <ecNumber evidence="10">2.1.1.14</ecNumber>
    </recommendedName>
    <alternativeName>
        <fullName evidence="10">Cobalamin-independent methionine synthase</fullName>
    </alternativeName>
    <alternativeName>
        <fullName evidence="10">Methionine synthase, vitamin-B12 independent isozyme</fullName>
    </alternativeName>
</protein>
<feature type="binding site" evidence="10">
    <location>
        <position position="645"/>
    </location>
    <ligand>
        <name>Zn(2+)</name>
        <dbReference type="ChEBI" id="CHEBI:29105"/>
        <note>catalytic</note>
    </ligand>
</feature>
<keyword evidence="8 10" id="KW-0862">Zinc</keyword>
<organism evidence="13 14">
    <name type="scientific">Paenibacillus hexagrammi</name>
    <dbReference type="NCBI Taxonomy" id="2908839"/>
    <lineage>
        <taxon>Bacteria</taxon>
        <taxon>Bacillati</taxon>
        <taxon>Bacillota</taxon>
        <taxon>Bacilli</taxon>
        <taxon>Bacillales</taxon>
        <taxon>Paenibacillaceae</taxon>
        <taxon>Paenibacillus</taxon>
    </lineage>
</organism>
<evidence type="ECO:0000256" key="10">
    <source>
        <dbReference type="HAMAP-Rule" id="MF_00172"/>
    </source>
</evidence>
<dbReference type="GO" id="GO:0032259">
    <property type="term" value="P:methylation"/>
    <property type="evidence" value="ECO:0007669"/>
    <property type="project" value="UniProtKB-KW"/>
</dbReference>
<feature type="binding site" evidence="10">
    <location>
        <begin position="435"/>
        <end position="437"/>
    </location>
    <ligand>
        <name>L-methionine</name>
        <dbReference type="ChEBI" id="CHEBI:57844"/>
    </ligand>
</feature>
<gene>
    <name evidence="10 13" type="primary">metE</name>
    <name evidence="13" type="ORF">L0M14_12075</name>
</gene>
<keyword evidence="10" id="KW-0677">Repeat</keyword>
<dbReference type="HAMAP" id="MF_00172">
    <property type="entry name" value="Meth_synth"/>
    <property type="match status" value="1"/>
</dbReference>
<evidence type="ECO:0000256" key="6">
    <source>
        <dbReference type="ARBA" id="ARBA00022679"/>
    </source>
</evidence>
<feature type="binding site" evidence="10">
    <location>
        <position position="112"/>
    </location>
    <ligand>
        <name>5-methyltetrahydropteroyltri-L-glutamate</name>
        <dbReference type="ChEBI" id="CHEBI:58207"/>
    </ligand>
</feature>
<feature type="binding site" evidence="10">
    <location>
        <position position="609"/>
    </location>
    <ligand>
        <name>5-methyltetrahydropteroyltri-L-glutamate</name>
        <dbReference type="ChEBI" id="CHEBI:58207"/>
    </ligand>
</feature>
<dbReference type="InterPro" id="IPR002629">
    <property type="entry name" value="Met_Synth_C/arc"/>
</dbReference>
<dbReference type="PIRSF" id="PIRSF000382">
    <property type="entry name" value="MeTrfase_B12_ind"/>
    <property type="match status" value="1"/>
</dbReference>
<evidence type="ECO:0000256" key="3">
    <source>
        <dbReference type="ARBA" id="ARBA00009553"/>
    </source>
</evidence>
<dbReference type="InterPro" id="IPR006276">
    <property type="entry name" value="Cobalamin-indep_Met_synthase"/>
</dbReference>
<dbReference type="InterPro" id="IPR038071">
    <property type="entry name" value="UROD/MetE-like_sf"/>
</dbReference>
<comment type="function">
    <text evidence="1 10">Catalyzes the transfer of a methyl group from 5-methyltetrahydrofolate to homocysteine resulting in methionine formation.</text>
</comment>
<sequence length="778" mass="88255">MSKSSVLGYPRIGADREWKKALEGFWSGKWEEAELHSRFTQIRLDHLRKLKETGIDLIPVNDFSYYDHILDTAVMFGLVPSRFTYHSGTVPLSVYYGIARGTKEAAASEMTKWFNTNYHYIVPELNGTTPQLTENKPLIAYREAKEKLGIDGKPVIVGPLTFLKLSKGYAQSEFDAWLEKLLPLYAQILRELEAEGAVWVQIDEPVLVTGVSDEDLRRLQTIYHTLTSAAPKLKLMLQTYFEAVEQFAEVVKLPVQGIGLDFVHGRQGNLHSIRKYGFPEDKVLGIGVIDGRGIWKSSQREQLKLLQDLASHVPSDRIIVQSSCSLLHVPVTVERETRLPSVLKMALSFADEKLAEIVLLSKGLVKGADAVAEELDQNESDLQALQQSEDRNRIKIQQAVAEWSAHEPVRNRPFAERYAAQQAHWQLPLLPTTTIGSFPQSPEVRKARQLWRKGEWSSEKYEAFIHEQIEFWMKLQEEVGLDVLVHGEFERTDMVEFFGEKLGGFAFTENGWVQSYGSRCVKPPVIYGDIFFTGEMTVKETQYAQSRTNRPVKGMLTGPITIMNWSFVRDDVSREQIAYQLAYALRQEVEALERAGIGMIQVDEPAVREGLPLKASEQSEYLNWAVRAFRLTTCSVKDTTQIHTHMCYCEFHDMIDSIKDMDADVISIETSRSHGELIHSFEQNTYNLGIGLGVYDIHSPRVPSVDEMTAMIERALRVLDPKLFWINPDCGLKTRGLEETAASLRNMVEATRLARVRVATNEVEATRPATARLAQQVK</sequence>
<comment type="catalytic activity">
    <reaction evidence="10">
        <text>5-methyltetrahydropteroyltri-L-glutamate + L-homocysteine = tetrahydropteroyltri-L-glutamate + L-methionine</text>
        <dbReference type="Rhea" id="RHEA:21196"/>
        <dbReference type="ChEBI" id="CHEBI:57844"/>
        <dbReference type="ChEBI" id="CHEBI:58140"/>
        <dbReference type="ChEBI" id="CHEBI:58199"/>
        <dbReference type="ChEBI" id="CHEBI:58207"/>
        <dbReference type="EC" id="2.1.1.14"/>
    </reaction>
</comment>
<dbReference type="Gene3D" id="3.20.20.210">
    <property type="match status" value="2"/>
</dbReference>
<dbReference type="NCBIfam" id="NF003556">
    <property type="entry name" value="PRK05222.1"/>
    <property type="match status" value="1"/>
</dbReference>
<dbReference type="NCBIfam" id="TIGR01371">
    <property type="entry name" value="met_syn_B12ind"/>
    <property type="match status" value="1"/>
</dbReference>
<feature type="binding site" evidence="10">
    <location>
        <begin position="519"/>
        <end position="520"/>
    </location>
    <ligand>
        <name>5-methyltetrahydropteroyltri-L-glutamate</name>
        <dbReference type="ChEBI" id="CHEBI:58207"/>
    </ligand>
</feature>
<evidence type="ECO:0000256" key="5">
    <source>
        <dbReference type="ARBA" id="ARBA00022605"/>
    </source>
</evidence>
<dbReference type="Proteomes" id="UP001649230">
    <property type="component" value="Chromosome"/>
</dbReference>
<evidence type="ECO:0000256" key="7">
    <source>
        <dbReference type="ARBA" id="ARBA00022723"/>
    </source>
</evidence>
<dbReference type="CDD" id="cd03311">
    <property type="entry name" value="CIMS_C_terminal_like"/>
    <property type="match status" value="1"/>
</dbReference>
<feature type="binding site" evidence="10">
    <location>
        <begin position="435"/>
        <end position="437"/>
    </location>
    <ligand>
        <name>L-homocysteine</name>
        <dbReference type="ChEBI" id="CHEBI:58199"/>
    </ligand>
</feature>
<evidence type="ECO:0000256" key="9">
    <source>
        <dbReference type="ARBA" id="ARBA00023167"/>
    </source>
</evidence>
<proteinExistence type="inferred from homology"/>
<evidence type="ECO:0000313" key="13">
    <source>
        <dbReference type="EMBL" id="UJF35752.1"/>
    </source>
</evidence>
<feature type="binding site" evidence="10">
    <location>
        <position position="730"/>
    </location>
    <ligand>
        <name>Zn(2+)</name>
        <dbReference type="ChEBI" id="CHEBI:29105"/>
        <note>catalytic</note>
    </ligand>
</feature>
<dbReference type="PANTHER" id="PTHR30519">
    <property type="entry name" value="5-METHYLTETRAHYDROPTEROYLTRIGLUTAMATE--HOMOCYSTEINE METHYLTRANSFERASE"/>
    <property type="match status" value="1"/>
</dbReference>
<feature type="binding site" evidence="10">
    <location>
        <position position="603"/>
    </location>
    <ligand>
        <name>L-homocysteine</name>
        <dbReference type="ChEBI" id="CHEBI:58199"/>
    </ligand>
</feature>
<feature type="binding site" evidence="10">
    <location>
        <begin position="16"/>
        <end position="19"/>
    </location>
    <ligand>
        <name>5-methyltetrahydropteroyltri-L-glutamate</name>
        <dbReference type="ChEBI" id="CHEBI:58207"/>
    </ligand>
</feature>
<dbReference type="Pfam" id="PF08267">
    <property type="entry name" value="Meth_synt_1"/>
    <property type="match status" value="1"/>
</dbReference>
<keyword evidence="5 10" id="KW-0028">Amino-acid biosynthesis</keyword>
<comment type="cofactor">
    <cofactor evidence="10">
        <name>Zn(2+)</name>
        <dbReference type="ChEBI" id="CHEBI:29105"/>
    </cofactor>
    <text evidence="10">Binds 1 zinc ion per subunit.</text>
</comment>
<keyword evidence="4 10" id="KW-0489">Methyltransferase</keyword>
<accession>A0ABY3SP04</accession>
<dbReference type="Pfam" id="PF01717">
    <property type="entry name" value="Meth_synt_2"/>
    <property type="match status" value="1"/>
</dbReference>
<feature type="binding site" evidence="10">
    <location>
        <position position="488"/>
    </location>
    <ligand>
        <name>L-homocysteine</name>
        <dbReference type="ChEBI" id="CHEBI:58199"/>
    </ligand>
</feature>
<keyword evidence="14" id="KW-1185">Reference proteome</keyword>
<feature type="binding site" evidence="10">
    <location>
        <position position="647"/>
    </location>
    <ligand>
        <name>Zn(2+)</name>
        <dbReference type="ChEBI" id="CHEBI:29105"/>
        <note>catalytic</note>
    </ligand>
</feature>
<evidence type="ECO:0000256" key="4">
    <source>
        <dbReference type="ARBA" id="ARBA00022603"/>
    </source>
</evidence>
<keyword evidence="6 10" id="KW-0808">Transferase</keyword>
<feature type="domain" description="Cobalamin-independent methionine synthase MetE N-terminal" evidence="12">
    <location>
        <begin position="4"/>
        <end position="312"/>
    </location>
</feature>
<dbReference type="CDD" id="cd03312">
    <property type="entry name" value="CIMS_N_terminal_like"/>
    <property type="match status" value="1"/>
</dbReference>
<feature type="binding site" evidence="10">
    <location>
        <position position="669"/>
    </location>
    <ligand>
        <name>Zn(2+)</name>
        <dbReference type="ChEBI" id="CHEBI:29105"/>
        <note>catalytic</note>
    </ligand>
</feature>
<evidence type="ECO:0000313" key="14">
    <source>
        <dbReference type="Proteomes" id="UP001649230"/>
    </source>
</evidence>
<dbReference type="EC" id="2.1.1.14" evidence="10"/>
<comment type="similarity">
    <text evidence="3 10">Belongs to the vitamin-B12 independent methionine synthase family.</text>
</comment>
<comment type="pathway">
    <text evidence="2 10">Amino-acid biosynthesis; L-methionine biosynthesis via de novo pathway; L-methionine from L-homocysteine (MetE route): step 1/1.</text>
</comment>
<dbReference type="SUPFAM" id="SSF51726">
    <property type="entry name" value="UROD/MetE-like"/>
    <property type="match status" value="2"/>
</dbReference>
<feature type="binding site" evidence="10">
    <location>
        <position position="603"/>
    </location>
    <ligand>
        <name>L-methionine</name>
        <dbReference type="ChEBI" id="CHEBI:57844"/>
    </ligand>
</feature>
<dbReference type="RefSeq" id="WP_235122309.1">
    <property type="nucleotide sequence ID" value="NZ_CP090978.1"/>
</dbReference>
<name>A0ABY3SP04_9BACL</name>
<dbReference type="InterPro" id="IPR013215">
    <property type="entry name" value="Cbl-indep_Met_Synth_N"/>
</dbReference>
<feature type="binding site" evidence="10">
    <location>
        <position position="488"/>
    </location>
    <ligand>
        <name>L-methionine</name>
        <dbReference type="ChEBI" id="CHEBI:57844"/>
    </ligand>
</feature>
<evidence type="ECO:0000256" key="8">
    <source>
        <dbReference type="ARBA" id="ARBA00022833"/>
    </source>
</evidence>
<keyword evidence="9 10" id="KW-0486">Methionine biosynthesis</keyword>
<feature type="binding site" evidence="10">
    <location>
        <position position="565"/>
    </location>
    <ligand>
        <name>5-methyltetrahydropteroyltri-L-glutamate</name>
        <dbReference type="ChEBI" id="CHEBI:58207"/>
    </ligand>
</feature>